<dbReference type="PRINTS" id="PR01431">
    <property type="entry name" value="TUBERIN"/>
</dbReference>
<evidence type="ECO:0000313" key="3">
    <source>
        <dbReference type="Proteomes" id="UP000299084"/>
    </source>
</evidence>
<proteinExistence type="predicted"/>
<reference evidence="2 3" key="1">
    <citation type="journal article" date="2019" name="Mol. Ecol. Resour.">
        <title>Improving Illumina assemblies with Hi-C and long reads: an example with the North African dromedary.</title>
        <authorList>
            <person name="Elbers J.P."/>
            <person name="Rogers M.F."/>
            <person name="Perelman P.L."/>
            <person name="Proskuryakova A.A."/>
            <person name="Serdyukova N.A."/>
            <person name="Johnson W.E."/>
            <person name="Horin P."/>
            <person name="Corander J."/>
            <person name="Murphy D."/>
            <person name="Burger P.A."/>
        </authorList>
    </citation>
    <scope>NUCLEOTIDE SEQUENCE [LARGE SCALE GENOMIC DNA]</scope>
    <source>
        <strain evidence="2">Drom800</strain>
        <tissue evidence="2">Blood</tissue>
    </source>
</reference>
<dbReference type="GO" id="GO:0032007">
    <property type="term" value="P:negative regulation of TOR signaling"/>
    <property type="evidence" value="ECO:0007669"/>
    <property type="project" value="InterPro"/>
</dbReference>
<dbReference type="EMBL" id="JWIN03000071">
    <property type="protein sequence ID" value="KAB1251943.1"/>
    <property type="molecule type" value="Genomic_DNA"/>
</dbReference>
<dbReference type="Pfam" id="PF11864">
    <property type="entry name" value="DUF3384"/>
    <property type="match status" value="1"/>
</dbReference>
<sequence length="339" mass="37655">MNSKLCAGIKAPVYLAGIIMCLYPNPKESSGVSLPSMAKPTSKDSGFKEKFRILLGLGTPRPNPRSAEGKQTEFIITAEILRELSVECGLSNRIRVIGQICEVAKTKKFEEHAVEALWKAVSDLLQPERPPEARHAVLALLKAIVQGQGDRLGVLRALFFKVIKDYPSNEDLHERLEVFKALTDNGRHITYLEEELAEFVLQWMDMGLSSEFLLVLVNLVKFNSCYLDEYIASMVHMICLLCVQTVSSVDIEVSLQVLDAVVCYNCLPAESLPLFIVTLCRTINVKELCEPCWKVGLSCHPAEFSPQGAMISQTHGQDKGCLVFSEWPADSQSGWTMAC</sequence>
<dbReference type="SUPFAM" id="SSF48371">
    <property type="entry name" value="ARM repeat"/>
    <property type="match status" value="1"/>
</dbReference>
<evidence type="ECO:0000259" key="1">
    <source>
        <dbReference type="Pfam" id="PF11864"/>
    </source>
</evidence>
<dbReference type="InterPro" id="IPR003913">
    <property type="entry name" value="Tuberin"/>
</dbReference>
<protein>
    <submittedName>
        <fullName evidence="2">Tuberin</fullName>
    </submittedName>
</protein>
<dbReference type="InterPro" id="IPR024584">
    <property type="entry name" value="Tuberin_N"/>
</dbReference>
<organism evidence="2 3">
    <name type="scientific">Camelus dromedarius</name>
    <name type="common">Dromedary</name>
    <name type="synonym">Arabian camel</name>
    <dbReference type="NCBI Taxonomy" id="9838"/>
    <lineage>
        <taxon>Eukaryota</taxon>
        <taxon>Metazoa</taxon>
        <taxon>Chordata</taxon>
        <taxon>Craniata</taxon>
        <taxon>Vertebrata</taxon>
        <taxon>Euteleostomi</taxon>
        <taxon>Mammalia</taxon>
        <taxon>Eutheria</taxon>
        <taxon>Laurasiatheria</taxon>
        <taxon>Artiodactyla</taxon>
        <taxon>Tylopoda</taxon>
        <taxon>Camelidae</taxon>
        <taxon>Camelus</taxon>
    </lineage>
</organism>
<dbReference type="GO" id="GO:0005096">
    <property type="term" value="F:GTPase activator activity"/>
    <property type="evidence" value="ECO:0007669"/>
    <property type="project" value="InterPro"/>
</dbReference>
<dbReference type="GO" id="GO:0030178">
    <property type="term" value="P:negative regulation of Wnt signaling pathway"/>
    <property type="evidence" value="ECO:0007669"/>
    <property type="project" value="TreeGrafter"/>
</dbReference>
<comment type="caution">
    <text evidence="2">The sequence shown here is derived from an EMBL/GenBank/DDBJ whole genome shotgun (WGS) entry which is preliminary data.</text>
</comment>
<dbReference type="PANTHER" id="PTHR10063:SF0">
    <property type="entry name" value="TUBERIN"/>
    <property type="match status" value="1"/>
</dbReference>
<dbReference type="InterPro" id="IPR027107">
    <property type="entry name" value="Tuberin/Ral-act_asu"/>
</dbReference>
<dbReference type="Proteomes" id="UP000299084">
    <property type="component" value="Unassembled WGS sequence"/>
</dbReference>
<name>A0A5N4BZ88_CAMDR</name>
<gene>
    <name evidence="2" type="primary">Tuberin</name>
    <name evidence="2" type="ORF">Cadr_000030825</name>
</gene>
<dbReference type="GO" id="GO:0005634">
    <property type="term" value="C:nucleus"/>
    <property type="evidence" value="ECO:0007669"/>
    <property type="project" value="InterPro"/>
</dbReference>
<dbReference type="InterPro" id="IPR016024">
    <property type="entry name" value="ARM-type_fold"/>
</dbReference>
<dbReference type="PANTHER" id="PTHR10063">
    <property type="entry name" value="TUBERIN"/>
    <property type="match status" value="1"/>
</dbReference>
<feature type="domain" description="Tuberin N-terminal" evidence="1">
    <location>
        <begin position="90"/>
        <end position="295"/>
    </location>
</feature>
<dbReference type="GO" id="GO:0051898">
    <property type="term" value="P:negative regulation of phosphatidylinositol 3-kinase/protein kinase B signal transduction"/>
    <property type="evidence" value="ECO:0007669"/>
    <property type="project" value="TreeGrafter"/>
</dbReference>
<dbReference type="GO" id="GO:0046627">
    <property type="term" value="P:negative regulation of insulin receptor signaling pathway"/>
    <property type="evidence" value="ECO:0007669"/>
    <property type="project" value="TreeGrafter"/>
</dbReference>
<keyword evidence="3" id="KW-1185">Reference proteome</keyword>
<evidence type="ECO:0000313" key="2">
    <source>
        <dbReference type="EMBL" id="KAB1251943.1"/>
    </source>
</evidence>
<dbReference type="GO" id="GO:0033596">
    <property type="term" value="C:TSC1-TSC2 complex"/>
    <property type="evidence" value="ECO:0007669"/>
    <property type="project" value="InterPro"/>
</dbReference>
<dbReference type="GO" id="GO:0051726">
    <property type="term" value="P:regulation of cell cycle"/>
    <property type="evidence" value="ECO:0007669"/>
    <property type="project" value="TreeGrafter"/>
</dbReference>
<accession>A0A5N4BZ88</accession>
<dbReference type="AlphaFoldDB" id="A0A5N4BZ88"/>